<dbReference type="Pfam" id="PF06697">
    <property type="entry name" value="DUF1191"/>
    <property type="match status" value="1"/>
</dbReference>
<protein>
    <submittedName>
        <fullName evidence="2">Uncharacterized protein</fullName>
    </submittedName>
</protein>
<dbReference type="OrthoDB" id="1925347at2759"/>
<keyword evidence="1" id="KW-1133">Transmembrane helix</keyword>
<dbReference type="GO" id="GO:0016020">
    <property type="term" value="C:membrane"/>
    <property type="evidence" value="ECO:0007669"/>
    <property type="project" value="TreeGrafter"/>
</dbReference>
<keyword evidence="3" id="KW-1185">Reference proteome</keyword>
<evidence type="ECO:0000313" key="3">
    <source>
        <dbReference type="Proteomes" id="UP000663760"/>
    </source>
</evidence>
<keyword evidence="1" id="KW-0812">Transmembrane</keyword>
<evidence type="ECO:0000313" key="2">
    <source>
        <dbReference type="EMBL" id="CAA7389208.1"/>
    </source>
</evidence>
<organism evidence="2 3">
    <name type="scientific">Spirodela intermedia</name>
    <name type="common">Intermediate duckweed</name>
    <dbReference type="NCBI Taxonomy" id="51605"/>
    <lineage>
        <taxon>Eukaryota</taxon>
        <taxon>Viridiplantae</taxon>
        <taxon>Streptophyta</taxon>
        <taxon>Embryophyta</taxon>
        <taxon>Tracheophyta</taxon>
        <taxon>Spermatophyta</taxon>
        <taxon>Magnoliopsida</taxon>
        <taxon>Liliopsida</taxon>
        <taxon>Araceae</taxon>
        <taxon>Lemnoideae</taxon>
        <taxon>Spirodela</taxon>
    </lineage>
</organism>
<evidence type="ECO:0000256" key="1">
    <source>
        <dbReference type="SAM" id="Phobius"/>
    </source>
</evidence>
<dbReference type="PANTHER" id="PTHR33512">
    <property type="entry name" value="PROTEIN, PUTATIVE (DUF1191)-RELATED"/>
    <property type="match status" value="1"/>
</dbReference>
<gene>
    <name evidence="2" type="ORF">SI8410_01001286</name>
</gene>
<name>A0A7I8K0C6_SPIIN</name>
<dbReference type="InterPro" id="IPR010605">
    <property type="entry name" value="DUF1191"/>
</dbReference>
<proteinExistence type="predicted"/>
<feature type="transmembrane region" description="Helical" evidence="1">
    <location>
        <begin position="241"/>
        <end position="266"/>
    </location>
</feature>
<dbReference type="AlphaFoldDB" id="A0A7I8K0C6"/>
<sequence>MEVAGCILVIAAFLGILSAPPFIALSSAQTLPGPLLPEARPLDALLQDYAYRAFDRPRTGRPYAAVVPSNLSGISLSVMRLRSGSFRFRGYKSFNEFEIPVGVVVKPYVERLALVYQNLGNLSSLYYRLPGYTLVAPVLGLLAYDATNLSATNLPELDMAASLEPISVRFGGISRPSGITAKCVVFNLDGSIGLNDSTPDNVCKTYRQGHFSIVVDSADLAPSPSPSLTPPRSKGTNMSRVWKIVGSVVGGFLFLLLLSLLVFCISRYRQNRKMERMTERAEAGEVLQKRRVGSAQLPTASMIRTRPALEDELAPP</sequence>
<reference evidence="2" key="1">
    <citation type="submission" date="2020-02" db="EMBL/GenBank/DDBJ databases">
        <authorList>
            <person name="Scholz U."/>
            <person name="Mascher M."/>
            <person name="Fiebig A."/>
        </authorList>
    </citation>
    <scope>NUCLEOTIDE SEQUENCE</scope>
</reference>
<accession>A0A7I8K0C6</accession>
<dbReference type="PANTHER" id="PTHR33512:SF14">
    <property type="entry name" value="EXPRESSED PROTEIN"/>
    <property type="match status" value="1"/>
</dbReference>
<keyword evidence="1" id="KW-0472">Membrane</keyword>
<dbReference type="Proteomes" id="UP000663760">
    <property type="component" value="Chromosome 1"/>
</dbReference>
<dbReference type="EMBL" id="LR746264">
    <property type="protein sequence ID" value="CAA7389208.1"/>
    <property type="molecule type" value="Genomic_DNA"/>
</dbReference>